<dbReference type="Gene3D" id="1.20.120.450">
    <property type="entry name" value="dinb family like domain"/>
    <property type="match status" value="1"/>
</dbReference>
<dbReference type="Proteomes" id="UP001597233">
    <property type="component" value="Unassembled WGS sequence"/>
</dbReference>
<proteinExistence type="inferred from homology"/>
<reference evidence="4" key="1">
    <citation type="journal article" date="2019" name="Int. J. Syst. Evol. Microbiol.">
        <title>The Global Catalogue of Microorganisms (GCM) 10K type strain sequencing project: providing services to taxonomists for standard genome sequencing and annotation.</title>
        <authorList>
            <consortium name="The Broad Institute Genomics Platform"/>
            <consortium name="The Broad Institute Genome Sequencing Center for Infectious Disease"/>
            <person name="Wu L."/>
            <person name="Ma J."/>
        </authorList>
    </citation>
    <scope>NUCLEOTIDE SEQUENCE [LARGE SCALE GENOMIC DNA]</scope>
    <source>
        <strain evidence="4">CCUG 54950</strain>
    </source>
</reference>
<evidence type="ECO:0000256" key="1">
    <source>
        <dbReference type="ARBA" id="ARBA00008635"/>
    </source>
</evidence>
<comment type="similarity">
    <text evidence="1">Belongs to the DinB family.</text>
</comment>
<dbReference type="InterPro" id="IPR007837">
    <property type="entry name" value="DinB"/>
</dbReference>
<keyword evidence="2" id="KW-0479">Metal-binding</keyword>
<comment type="caution">
    <text evidence="3">The sequence shown here is derived from an EMBL/GenBank/DDBJ whole genome shotgun (WGS) entry which is preliminary data.</text>
</comment>
<dbReference type="PANTHER" id="PTHR37302">
    <property type="entry name" value="SLR1116 PROTEIN"/>
    <property type="match status" value="1"/>
</dbReference>
<name>A0ABW4RPH4_9BACL</name>
<dbReference type="EMBL" id="JBHUEH010000032">
    <property type="protein sequence ID" value="MFD1888206.1"/>
    <property type="molecule type" value="Genomic_DNA"/>
</dbReference>
<evidence type="ECO:0000313" key="4">
    <source>
        <dbReference type="Proteomes" id="UP001597233"/>
    </source>
</evidence>
<dbReference type="InterPro" id="IPR034660">
    <property type="entry name" value="DinB/YfiT-like"/>
</dbReference>
<dbReference type="RefSeq" id="WP_347322937.1">
    <property type="nucleotide sequence ID" value="NZ_JBCGUH010000001.1"/>
</dbReference>
<evidence type="ECO:0000313" key="3">
    <source>
        <dbReference type="EMBL" id="MFD1888206.1"/>
    </source>
</evidence>
<sequence>MDQHEYEWIRQTRAILLDFCSELSPHDFTRSHGFGFQSIRDTLVHIADCYCAWIGSYLLLQTRTPITAKEHLSTMDIDRIKHRFAQVDLYVAEALNRLQQQMDEPIERPIPWRTGGEPISMTPRKLLLHTITHEFHHKGQIMAMARQTGHEPPNTDVLGV</sequence>
<protein>
    <submittedName>
        <fullName evidence="3">DinB family protein</fullName>
    </submittedName>
</protein>
<accession>A0ABW4RPH4</accession>
<organism evidence="3 4">
    <name type="scientific">Paenibacillus wenxiniae</name>
    <dbReference type="NCBI Taxonomy" id="1636843"/>
    <lineage>
        <taxon>Bacteria</taxon>
        <taxon>Bacillati</taxon>
        <taxon>Bacillota</taxon>
        <taxon>Bacilli</taxon>
        <taxon>Bacillales</taxon>
        <taxon>Paenibacillaceae</taxon>
        <taxon>Paenibacillus</taxon>
    </lineage>
</organism>
<dbReference type="PANTHER" id="PTHR37302:SF3">
    <property type="entry name" value="DAMAGE-INDUCIBLE PROTEIN DINB"/>
    <property type="match status" value="1"/>
</dbReference>
<evidence type="ECO:0000256" key="2">
    <source>
        <dbReference type="ARBA" id="ARBA00022723"/>
    </source>
</evidence>
<dbReference type="SUPFAM" id="SSF109854">
    <property type="entry name" value="DinB/YfiT-like putative metalloenzymes"/>
    <property type="match status" value="1"/>
</dbReference>
<dbReference type="Pfam" id="PF05163">
    <property type="entry name" value="DinB"/>
    <property type="match status" value="1"/>
</dbReference>
<keyword evidence="4" id="KW-1185">Reference proteome</keyword>
<gene>
    <name evidence="3" type="ORF">ACFSC9_22230</name>
</gene>